<proteinExistence type="predicted"/>
<accession>E3J163</accession>
<protein>
    <recommendedName>
        <fullName evidence="4">NYN domain-containing protein</fullName>
    </recommendedName>
</protein>
<evidence type="ECO:0000313" key="3">
    <source>
        <dbReference type="Proteomes" id="UP000002484"/>
    </source>
</evidence>
<dbReference type="eggNOG" id="COG0494">
    <property type="taxonomic scope" value="Bacteria"/>
</dbReference>
<dbReference type="EMBL" id="CP002299">
    <property type="protein sequence ID" value="ADP79241.1"/>
    <property type="molecule type" value="Genomic_DNA"/>
</dbReference>
<dbReference type="STRING" id="298654.FraEuI1c_1169"/>
<gene>
    <name evidence="2" type="ordered locus">FraEuI1c_1169</name>
</gene>
<reference evidence="2 3" key="1">
    <citation type="submission" date="2010-10" db="EMBL/GenBank/DDBJ databases">
        <title>Complete sequence of Frankia sp. EuI1c.</title>
        <authorList>
            <consortium name="US DOE Joint Genome Institute"/>
            <person name="Lucas S."/>
            <person name="Copeland A."/>
            <person name="Lapidus A."/>
            <person name="Cheng J.-F."/>
            <person name="Bruce D."/>
            <person name="Goodwin L."/>
            <person name="Pitluck S."/>
            <person name="Chertkov O."/>
            <person name="Detter J.C."/>
            <person name="Han C."/>
            <person name="Tapia R."/>
            <person name="Land M."/>
            <person name="Hauser L."/>
            <person name="Jeffries C."/>
            <person name="Kyrpides N."/>
            <person name="Ivanova N."/>
            <person name="Mikhailova N."/>
            <person name="Beauchemin N."/>
            <person name="Sen A."/>
            <person name="Sur S.A."/>
            <person name="Gtari M."/>
            <person name="Wall L."/>
            <person name="Tisa L."/>
            <person name="Woyke T."/>
        </authorList>
    </citation>
    <scope>NUCLEOTIDE SEQUENCE [LARGE SCALE GENOMIC DNA]</scope>
    <source>
        <strain evidence="3">DSM 45817 / CECT 9037 / EuI1c</strain>
    </source>
</reference>
<sequence>MTARTWVIDAANVVGSRPDGWWRDRPGAAARLHARILRLLTYVEPPAEAPVGLATEPPARPAGDAEPGSPPGPPERVVLVLEGAARAGVEPGTVLAVTRSGLAENADRPPDSARSLTVVHAPGSGDDAIVAAALAATPPVLVFTSDRALRSRVTANGAQAHGAGSLWALLDRV</sequence>
<dbReference type="RefSeq" id="WP_013422362.1">
    <property type="nucleotide sequence ID" value="NC_014666.1"/>
</dbReference>
<dbReference type="HOGENOM" id="CLU_098980_0_0_11"/>
<dbReference type="OrthoDB" id="3404294at2"/>
<evidence type="ECO:0008006" key="4">
    <source>
        <dbReference type="Google" id="ProtNLM"/>
    </source>
</evidence>
<dbReference type="InParanoid" id="E3J163"/>
<evidence type="ECO:0000256" key="1">
    <source>
        <dbReference type="SAM" id="MobiDB-lite"/>
    </source>
</evidence>
<feature type="region of interest" description="Disordered" evidence="1">
    <location>
        <begin position="49"/>
        <end position="76"/>
    </location>
</feature>
<dbReference type="Proteomes" id="UP000002484">
    <property type="component" value="Chromosome"/>
</dbReference>
<dbReference type="AlphaFoldDB" id="E3J163"/>
<keyword evidence="3" id="KW-1185">Reference proteome</keyword>
<dbReference type="KEGG" id="fri:FraEuI1c_1169"/>
<organism evidence="2 3">
    <name type="scientific">Pseudofrankia inefficax (strain DSM 45817 / CECT 9037 / DDB 130130 / EuI1c)</name>
    <name type="common">Frankia inefficax</name>
    <dbReference type="NCBI Taxonomy" id="298654"/>
    <lineage>
        <taxon>Bacteria</taxon>
        <taxon>Bacillati</taxon>
        <taxon>Actinomycetota</taxon>
        <taxon>Actinomycetes</taxon>
        <taxon>Frankiales</taxon>
        <taxon>Frankiaceae</taxon>
        <taxon>Pseudofrankia</taxon>
    </lineage>
</organism>
<name>E3J163_PSEI1</name>
<evidence type="ECO:0000313" key="2">
    <source>
        <dbReference type="EMBL" id="ADP79241.1"/>
    </source>
</evidence>